<dbReference type="Pfam" id="PF04015">
    <property type="entry name" value="DUF362"/>
    <property type="match status" value="1"/>
</dbReference>
<gene>
    <name evidence="2" type="ORF">METZ01_LOCUS444768</name>
</gene>
<organism evidence="2">
    <name type="scientific">marine metagenome</name>
    <dbReference type="NCBI Taxonomy" id="408172"/>
    <lineage>
        <taxon>unclassified sequences</taxon>
        <taxon>metagenomes</taxon>
        <taxon>ecological metagenomes</taxon>
    </lineage>
</organism>
<feature type="non-terminal residue" evidence="2">
    <location>
        <position position="1"/>
    </location>
</feature>
<dbReference type="AlphaFoldDB" id="A0A382Z8S4"/>
<name>A0A382Z8S4_9ZZZZ</name>
<protein>
    <recommendedName>
        <fullName evidence="1">DUF362 domain-containing protein</fullName>
    </recommendedName>
</protein>
<dbReference type="InterPro" id="IPR007160">
    <property type="entry name" value="DUF362"/>
</dbReference>
<reference evidence="2" key="1">
    <citation type="submission" date="2018-05" db="EMBL/GenBank/DDBJ databases">
        <authorList>
            <person name="Lanie J.A."/>
            <person name="Ng W.-L."/>
            <person name="Kazmierczak K.M."/>
            <person name="Andrzejewski T.M."/>
            <person name="Davidsen T.M."/>
            <person name="Wayne K.J."/>
            <person name="Tettelin H."/>
            <person name="Glass J.I."/>
            <person name="Rusch D."/>
            <person name="Podicherti R."/>
            <person name="Tsui H.-C.T."/>
            <person name="Winkler M.E."/>
        </authorList>
    </citation>
    <scope>NUCLEOTIDE SEQUENCE</scope>
</reference>
<dbReference type="EMBL" id="UINC01181960">
    <property type="protein sequence ID" value="SVD91914.1"/>
    <property type="molecule type" value="Genomic_DNA"/>
</dbReference>
<accession>A0A382Z8S4</accession>
<feature type="domain" description="DUF362" evidence="1">
    <location>
        <begin position="2"/>
        <end position="144"/>
    </location>
</feature>
<evidence type="ECO:0000259" key="1">
    <source>
        <dbReference type="Pfam" id="PF04015"/>
    </source>
</evidence>
<proteinExistence type="predicted"/>
<sequence>YGYRELSNDFKIEFMDLNNDDRIPVPAFDDQLNPQTLYMSKRLSESYVVSVCPMKTHNNVVVTLGLKNILVGTLSGREQKRKIHKGSKAINLTLAKMAQHVVPDLTVIDGVIGMQGNGPIDGFEMPSNVVVASHHGIAADVVGLQVMGYTLDQVGYLRYAMELRNLGVEDIEVVGEDIDSVKVLYADHKDINEQLTWPLQADWHSVFDRA</sequence>
<evidence type="ECO:0000313" key="2">
    <source>
        <dbReference type="EMBL" id="SVD91914.1"/>
    </source>
</evidence>